<organism evidence="1 2">
    <name type="scientific">Gluconobacter thailandicus NBRC 3257</name>
    <dbReference type="NCBI Taxonomy" id="1381097"/>
    <lineage>
        <taxon>Bacteria</taxon>
        <taxon>Pseudomonadati</taxon>
        <taxon>Pseudomonadota</taxon>
        <taxon>Alphaproteobacteria</taxon>
        <taxon>Acetobacterales</taxon>
        <taxon>Acetobacteraceae</taxon>
        <taxon>Gluconobacter</taxon>
    </lineage>
</organism>
<dbReference type="EMBL" id="BASM01000009">
    <property type="protein sequence ID" value="GAD25636.1"/>
    <property type="molecule type" value="Genomic_DNA"/>
</dbReference>
<keyword evidence="2" id="KW-1185">Reference proteome</keyword>
<proteinExistence type="predicted"/>
<dbReference type="Proteomes" id="UP000018209">
    <property type="component" value="Unassembled WGS sequence"/>
</dbReference>
<name>A0ABQ0ITY0_GLUTH</name>
<protein>
    <submittedName>
        <fullName evidence="1">Uncharacterized protein</fullName>
    </submittedName>
</protein>
<comment type="caution">
    <text evidence="1">The sequence shown here is derived from an EMBL/GenBank/DDBJ whole genome shotgun (WGS) entry which is preliminary data.</text>
</comment>
<gene>
    <name evidence="1" type="ORF">NBRC3257_0635</name>
</gene>
<sequence length="46" mass="5294">MDMANLTNWDGLYDVRFIIPKDRWQDAGKVLGSQTGILKDILEKMP</sequence>
<evidence type="ECO:0000313" key="1">
    <source>
        <dbReference type="EMBL" id="GAD25636.1"/>
    </source>
</evidence>
<accession>A0ABQ0ITY0</accession>
<evidence type="ECO:0000313" key="2">
    <source>
        <dbReference type="Proteomes" id="UP000018209"/>
    </source>
</evidence>
<reference evidence="1 2" key="1">
    <citation type="submission" date="2013-08" db="EMBL/GenBank/DDBJ databases">
        <title>Gluconobacter thailandicus NBRC 3257 whole genome sequence.</title>
        <authorList>
            <person name="Matsutani M."/>
            <person name="Yakushi T."/>
            <person name="Matsushita K."/>
        </authorList>
    </citation>
    <scope>NUCLEOTIDE SEQUENCE [LARGE SCALE GENOMIC DNA]</scope>
    <source>
        <strain evidence="1 2">NBRC 3257</strain>
    </source>
</reference>